<proteinExistence type="predicted"/>
<dbReference type="RefSeq" id="WP_070033942.1">
    <property type="nucleotide sequence ID" value="NZ_CP090057.1"/>
</dbReference>
<evidence type="ECO:0000313" key="3">
    <source>
        <dbReference type="Proteomes" id="UP000524387"/>
    </source>
</evidence>
<sequence>MKKWLFVFLCICFLSQSLSSTVFAEESDQKIAYLYQKGIAEGKIASKQYPYDAFKENYETNQVTYSELKDEFNTSDSYDEWFSESYNYGAFPDGEGHANSELKIEQRSTTSNGNRLKAAIQKGDILIVGGGAGHAAIATTDNYILEMSGSQNFASWFIGGISNNNHQFTKQNWIFGTSNEQGASSAPHIAKWIQLWRMPNQAMAKQCADYADAKFWSSTHSYTKNRHITYRLTSGTLTTDPNYCSKMVFQSFYFGSKSANVIQGFSAALTSILPNALPNLFTNNFKPYKVGTY</sequence>
<feature type="signal peptide" evidence="1">
    <location>
        <begin position="1"/>
        <end position="24"/>
    </location>
</feature>
<dbReference type="Proteomes" id="UP000524387">
    <property type="component" value="Unassembled WGS sequence"/>
</dbReference>
<gene>
    <name evidence="2" type="ORF">CW895_13870</name>
</gene>
<accession>A0A823IZV9</accession>
<name>A0A823IZV9_LISMN</name>
<comment type="caution">
    <text evidence="2">The sequence shown here is derived from an EMBL/GenBank/DDBJ whole genome shotgun (WGS) entry which is preliminary data.</text>
</comment>
<reference evidence="2 3" key="1">
    <citation type="submission" date="2019-04" db="EMBL/GenBank/DDBJ databases">
        <authorList>
            <consortium name="GenomeTrakr network: Whole genome sequencing for foodborne pathogen traceback"/>
        </authorList>
    </citation>
    <scope>NUCLEOTIDE SEQUENCE [LARGE SCALE GENOMIC DNA]</scope>
    <source>
        <strain evidence="2 3">CFSAN072502</strain>
    </source>
</reference>
<dbReference type="EMBL" id="AABEKN010000006">
    <property type="protein sequence ID" value="EAG9354880.1"/>
    <property type="molecule type" value="Genomic_DNA"/>
</dbReference>
<feature type="chain" id="PRO_5032894674" evidence="1">
    <location>
        <begin position="25"/>
        <end position="293"/>
    </location>
</feature>
<keyword evidence="1" id="KW-0732">Signal</keyword>
<dbReference type="AlphaFoldDB" id="A0A823IZV9"/>
<protein>
    <submittedName>
        <fullName evidence="2">Uncharacterized protein</fullName>
    </submittedName>
</protein>
<evidence type="ECO:0000313" key="2">
    <source>
        <dbReference type="EMBL" id="EAG9354880.1"/>
    </source>
</evidence>
<organism evidence="2 3">
    <name type="scientific">Listeria monocytogenes</name>
    <dbReference type="NCBI Taxonomy" id="1639"/>
    <lineage>
        <taxon>Bacteria</taxon>
        <taxon>Bacillati</taxon>
        <taxon>Bacillota</taxon>
        <taxon>Bacilli</taxon>
        <taxon>Bacillales</taxon>
        <taxon>Listeriaceae</taxon>
        <taxon>Listeria</taxon>
    </lineage>
</organism>
<evidence type="ECO:0000256" key="1">
    <source>
        <dbReference type="SAM" id="SignalP"/>
    </source>
</evidence>